<accession>A0A5B7JI53</accession>
<name>A0A5B7JI53_PORTR</name>
<sequence>MKGHLCPLASSPRFPRLVAILAFPGYSVTVTVFETCLFLTALSEVLPSVSSPPLSCPYVCPSSPLPPPSTPSNVCIFLLLVCSLLFLLFLCMFLFFVIFFASLFFFLTFLSNSMFFSAYFDWWEGGREGTSFLLCHLLF</sequence>
<feature type="transmembrane region" description="Helical" evidence="1">
    <location>
        <begin position="76"/>
        <end position="107"/>
    </location>
</feature>
<keyword evidence="1" id="KW-0472">Membrane</keyword>
<dbReference type="Proteomes" id="UP000324222">
    <property type="component" value="Unassembled WGS sequence"/>
</dbReference>
<gene>
    <name evidence="2" type="ORF">E2C01_091039</name>
</gene>
<feature type="transmembrane region" description="Helical" evidence="1">
    <location>
        <begin position="20"/>
        <end position="42"/>
    </location>
</feature>
<evidence type="ECO:0000313" key="2">
    <source>
        <dbReference type="EMBL" id="MPC95812.1"/>
    </source>
</evidence>
<keyword evidence="3" id="KW-1185">Reference proteome</keyword>
<proteinExistence type="predicted"/>
<protein>
    <submittedName>
        <fullName evidence="2">Uncharacterized protein</fullName>
    </submittedName>
</protein>
<keyword evidence="1" id="KW-0812">Transmembrane</keyword>
<keyword evidence="1" id="KW-1133">Transmembrane helix</keyword>
<evidence type="ECO:0000256" key="1">
    <source>
        <dbReference type="SAM" id="Phobius"/>
    </source>
</evidence>
<comment type="caution">
    <text evidence="2">The sequence shown here is derived from an EMBL/GenBank/DDBJ whole genome shotgun (WGS) entry which is preliminary data.</text>
</comment>
<dbReference type="AlphaFoldDB" id="A0A5B7JI53"/>
<organism evidence="2 3">
    <name type="scientific">Portunus trituberculatus</name>
    <name type="common">Swimming crab</name>
    <name type="synonym">Neptunus trituberculatus</name>
    <dbReference type="NCBI Taxonomy" id="210409"/>
    <lineage>
        <taxon>Eukaryota</taxon>
        <taxon>Metazoa</taxon>
        <taxon>Ecdysozoa</taxon>
        <taxon>Arthropoda</taxon>
        <taxon>Crustacea</taxon>
        <taxon>Multicrustacea</taxon>
        <taxon>Malacostraca</taxon>
        <taxon>Eumalacostraca</taxon>
        <taxon>Eucarida</taxon>
        <taxon>Decapoda</taxon>
        <taxon>Pleocyemata</taxon>
        <taxon>Brachyura</taxon>
        <taxon>Eubrachyura</taxon>
        <taxon>Portunoidea</taxon>
        <taxon>Portunidae</taxon>
        <taxon>Portuninae</taxon>
        <taxon>Portunus</taxon>
    </lineage>
</organism>
<evidence type="ECO:0000313" key="3">
    <source>
        <dbReference type="Proteomes" id="UP000324222"/>
    </source>
</evidence>
<reference evidence="2 3" key="1">
    <citation type="submission" date="2019-05" db="EMBL/GenBank/DDBJ databases">
        <title>Another draft genome of Portunus trituberculatus and its Hox gene families provides insights of decapod evolution.</title>
        <authorList>
            <person name="Jeong J.-H."/>
            <person name="Song I."/>
            <person name="Kim S."/>
            <person name="Choi T."/>
            <person name="Kim D."/>
            <person name="Ryu S."/>
            <person name="Kim W."/>
        </authorList>
    </citation>
    <scope>NUCLEOTIDE SEQUENCE [LARGE SCALE GENOMIC DNA]</scope>
    <source>
        <tissue evidence="2">Muscle</tissue>
    </source>
</reference>
<dbReference type="EMBL" id="VSRR010103622">
    <property type="protein sequence ID" value="MPC95812.1"/>
    <property type="molecule type" value="Genomic_DNA"/>
</dbReference>